<dbReference type="GO" id="GO:0045040">
    <property type="term" value="P:protein insertion into mitochondrial outer membrane"/>
    <property type="evidence" value="ECO:0007669"/>
    <property type="project" value="TreeGrafter"/>
</dbReference>
<keyword evidence="3" id="KW-1134">Transmembrane beta strand</keyword>
<dbReference type="Proteomes" id="UP001381693">
    <property type="component" value="Unassembled WGS sequence"/>
</dbReference>
<evidence type="ECO:0000256" key="1">
    <source>
        <dbReference type="ARBA" id="ARBA00004374"/>
    </source>
</evidence>
<dbReference type="PANTHER" id="PTHR12815">
    <property type="entry name" value="SORTING AND ASSEMBLY MACHINERY SAMM50 PROTEIN FAMILY MEMBER"/>
    <property type="match status" value="1"/>
</dbReference>
<dbReference type="EMBL" id="JAXCGZ010013241">
    <property type="protein sequence ID" value="KAK7073196.1"/>
    <property type="molecule type" value="Genomic_DNA"/>
</dbReference>
<evidence type="ECO:0000256" key="4">
    <source>
        <dbReference type="ARBA" id="ARBA00022692"/>
    </source>
</evidence>
<organism evidence="9 10">
    <name type="scientific">Halocaridina rubra</name>
    <name type="common">Hawaiian red shrimp</name>
    <dbReference type="NCBI Taxonomy" id="373956"/>
    <lineage>
        <taxon>Eukaryota</taxon>
        <taxon>Metazoa</taxon>
        <taxon>Ecdysozoa</taxon>
        <taxon>Arthropoda</taxon>
        <taxon>Crustacea</taxon>
        <taxon>Multicrustacea</taxon>
        <taxon>Malacostraca</taxon>
        <taxon>Eumalacostraca</taxon>
        <taxon>Eucarida</taxon>
        <taxon>Decapoda</taxon>
        <taxon>Pleocyemata</taxon>
        <taxon>Caridea</taxon>
        <taxon>Atyoidea</taxon>
        <taxon>Atyidae</taxon>
        <taxon>Halocaridina</taxon>
    </lineage>
</organism>
<protein>
    <submittedName>
        <fullName evidence="9">Sorting and assembly machinery component 50</fullName>
    </submittedName>
</protein>
<dbReference type="Pfam" id="PF01103">
    <property type="entry name" value="Omp85"/>
    <property type="match status" value="1"/>
</dbReference>
<evidence type="ECO:0000256" key="5">
    <source>
        <dbReference type="ARBA" id="ARBA00022787"/>
    </source>
</evidence>
<evidence type="ECO:0000256" key="6">
    <source>
        <dbReference type="ARBA" id="ARBA00023128"/>
    </source>
</evidence>
<comment type="subcellular location">
    <subcellularLocation>
        <location evidence="1">Mitochondrion outer membrane</location>
        <topology evidence="1">Multi-pass membrane protein</topology>
    </subcellularLocation>
</comment>
<dbReference type="GO" id="GO:0005741">
    <property type="term" value="C:mitochondrial outer membrane"/>
    <property type="evidence" value="ECO:0007669"/>
    <property type="project" value="UniProtKB-SubCell"/>
</dbReference>
<dbReference type="FunFam" id="2.40.160.50:FF:000002">
    <property type="entry name" value="sorting and assembly machinery component 50 homolog"/>
    <property type="match status" value="1"/>
</dbReference>
<dbReference type="PROSITE" id="PS51779">
    <property type="entry name" value="POTRA"/>
    <property type="match status" value="1"/>
</dbReference>
<keyword evidence="7" id="KW-0472">Membrane</keyword>
<name>A0AAN8WZ83_HALRR</name>
<accession>A0AAN8WZ83</accession>
<dbReference type="Gene3D" id="2.40.160.50">
    <property type="entry name" value="membrane protein fhac: a member of the omp85/tpsb transporter family"/>
    <property type="match status" value="1"/>
</dbReference>
<keyword evidence="6" id="KW-0496">Mitochondrion</keyword>
<sequence>MGTVHAKSPEKDENEGAKMDLQALKARVQRVHVDGLGRTKDDIVINTVRDVFTARDFQSVIIKIHEARTRLSKLGCFKDVGVFIDTYNGPDALNEGIEVTFEVREINFVGAKVNTAVGNNEAQFSTGGMLRNIFGRAEELSCEYTHGTKKTTSFYTTFFKPFHNEASTNLTTSIYQQASEAPWSGYRELDRGVLLSLSFNSAPNVQQKLILDGVWRHLTTLSRTTAFAVREQAGHSLKSALRHELHVDKRDDLVFPSDGVAFTLKNELAGLGGDIGFIKNELDMQVNVPLPKDIVLQGALLAGHLLPLRNNKTYVITDRFMLGGPMNVRGFEMAGIGPHSDGCSLGAEMFWAAALHAYVPLPLLSRGGTFSDKFRLHAFINTGNIGEFVLTDNYKQNLQTLLRDMRLSYGAGLAMSLGGFARVELNYCIPLLLQRGDRPNQGLQFGVAANFL</sequence>
<evidence type="ECO:0000259" key="8">
    <source>
        <dbReference type="PROSITE" id="PS51779"/>
    </source>
</evidence>
<keyword evidence="10" id="KW-1185">Reference proteome</keyword>
<dbReference type="InterPro" id="IPR000184">
    <property type="entry name" value="Bac_surfAg_D15"/>
</dbReference>
<keyword evidence="4" id="KW-0812">Transmembrane</keyword>
<comment type="similarity">
    <text evidence="2">Belongs to the SAM50/omp85 family.</text>
</comment>
<keyword evidence="5" id="KW-1000">Mitochondrion outer membrane</keyword>
<comment type="caution">
    <text evidence="9">The sequence shown here is derived from an EMBL/GenBank/DDBJ whole genome shotgun (WGS) entry which is preliminary data.</text>
</comment>
<dbReference type="AlphaFoldDB" id="A0AAN8WZ83"/>
<dbReference type="GO" id="GO:0033108">
    <property type="term" value="P:mitochondrial respiratory chain complex assembly"/>
    <property type="evidence" value="ECO:0007669"/>
    <property type="project" value="TreeGrafter"/>
</dbReference>
<evidence type="ECO:0000313" key="9">
    <source>
        <dbReference type="EMBL" id="KAK7073196.1"/>
    </source>
</evidence>
<evidence type="ECO:0000256" key="7">
    <source>
        <dbReference type="ARBA" id="ARBA00023136"/>
    </source>
</evidence>
<proteinExistence type="inferred from homology"/>
<feature type="domain" description="POTRA" evidence="8">
    <location>
        <begin position="26"/>
        <end position="106"/>
    </location>
</feature>
<dbReference type="PANTHER" id="PTHR12815:SF18">
    <property type="entry name" value="SORTING AND ASSEMBLY MACHINERY COMPONENT 50 HOMOLOG"/>
    <property type="match status" value="1"/>
</dbReference>
<evidence type="ECO:0000256" key="3">
    <source>
        <dbReference type="ARBA" id="ARBA00022452"/>
    </source>
</evidence>
<dbReference type="InterPro" id="IPR034746">
    <property type="entry name" value="POTRA"/>
</dbReference>
<dbReference type="InterPro" id="IPR039910">
    <property type="entry name" value="D15-like"/>
</dbReference>
<evidence type="ECO:0000313" key="10">
    <source>
        <dbReference type="Proteomes" id="UP001381693"/>
    </source>
</evidence>
<gene>
    <name evidence="9" type="primary">SAMM50</name>
    <name evidence="9" type="ORF">SK128_007877</name>
</gene>
<evidence type="ECO:0000256" key="2">
    <source>
        <dbReference type="ARBA" id="ARBA00010913"/>
    </source>
</evidence>
<reference evidence="9 10" key="1">
    <citation type="submission" date="2023-11" db="EMBL/GenBank/DDBJ databases">
        <title>Halocaridina rubra genome assembly.</title>
        <authorList>
            <person name="Smith C."/>
        </authorList>
    </citation>
    <scope>NUCLEOTIDE SEQUENCE [LARGE SCALE GENOMIC DNA]</scope>
    <source>
        <strain evidence="9">EP-1</strain>
        <tissue evidence="9">Whole</tissue>
    </source>
</reference>